<dbReference type="Gene3D" id="1.10.1740.10">
    <property type="match status" value="1"/>
</dbReference>
<feature type="domain" description="RNA polymerase sigma-70 region 2" evidence="6">
    <location>
        <begin position="23"/>
        <end position="87"/>
    </location>
</feature>
<dbReference type="EMBL" id="BOOI01000017">
    <property type="protein sequence ID" value="GIH83738.1"/>
    <property type="molecule type" value="Genomic_DNA"/>
</dbReference>
<dbReference type="SUPFAM" id="SSF88659">
    <property type="entry name" value="Sigma3 and sigma4 domains of RNA polymerase sigma factors"/>
    <property type="match status" value="1"/>
</dbReference>
<gene>
    <name evidence="8" type="primary">rpoE_5</name>
    <name evidence="8" type="ORF">Pro02_21460</name>
</gene>
<dbReference type="InterPro" id="IPR013325">
    <property type="entry name" value="RNA_pol_sigma_r2"/>
</dbReference>
<protein>
    <submittedName>
        <fullName evidence="8">DNA-directed RNA polymerase sigma-70 factor</fullName>
    </submittedName>
</protein>
<dbReference type="GO" id="GO:0003677">
    <property type="term" value="F:DNA binding"/>
    <property type="evidence" value="ECO:0007669"/>
    <property type="project" value="UniProtKB-KW"/>
</dbReference>
<evidence type="ECO:0000313" key="9">
    <source>
        <dbReference type="Proteomes" id="UP000655044"/>
    </source>
</evidence>
<evidence type="ECO:0000256" key="2">
    <source>
        <dbReference type="ARBA" id="ARBA00023015"/>
    </source>
</evidence>
<dbReference type="GO" id="GO:0000428">
    <property type="term" value="C:DNA-directed RNA polymerase complex"/>
    <property type="evidence" value="ECO:0007669"/>
    <property type="project" value="UniProtKB-KW"/>
</dbReference>
<evidence type="ECO:0000313" key="8">
    <source>
        <dbReference type="EMBL" id="GIH83738.1"/>
    </source>
</evidence>
<feature type="domain" description="RNA polymerase sigma factor 70 region 4 type 2" evidence="7">
    <location>
        <begin position="113"/>
        <end position="165"/>
    </location>
</feature>
<dbReference type="GO" id="GO:0016987">
    <property type="term" value="F:sigma factor activity"/>
    <property type="evidence" value="ECO:0007669"/>
    <property type="project" value="UniProtKB-KW"/>
</dbReference>
<dbReference type="InterPro" id="IPR036388">
    <property type="entry name" value="WH-like_DNA-bd_sf"/>
</dbReference>
<sequence>MTGGIPPAPASTGGGQCDHFIAMYSRYYDEVLRYAWRRVGPDYAAEVVSETFTVAWRRAGELPENELPWLYTVARNIIANRRRADERREHLLTALAETAQTEPDHADAVTRRQAAMEALQGLSPDDRELVRLVAWEGLDARGAAAVLGCSTAAVHVRLHRLRKRLSRALGPPVRTQARR</sequence>
<evidence type="ECO:0000256" key="1">
    <source>
        <dbReference type="ARBA" id="ARBA00010641"/>
    </source>
</evidence>
<dbReference type="Pfam" id="PF04542">
    <property type="entry name" value="Sigma70_r2"/>
    <property type="match status" value="1"/>
</dbReference>
<name>A0A8J3RYN4_PLARO</name>
<keyword evidence="2" id="KW-0805">Transcription regulation</keyword>
<evidence type="ECO:0000256" key="5">
    <source>
        <dbReference type="ARBA" id="ARBA00023163"/>
    </source>
</evidence>
<dbReference type="GO" id="GO:0006352">
    <property type="term" value="P:DNA-templated transcription initiation"/>
    <property type="evidence" value="ECO:0007669"/>
    <property type="project" value="InterPro"/>
</dbReference>
<evidence type="ECO:0000259" key="6">
    <source>
        <dbReference type="Pfam" id="PF04542"/>
    </source>
</evidence>
<dbReference type="Proteomes" id="UP000655044">
    <property type="component" value="Unassembled WGS sequence"/>
</dbReference>
<reference evidence="8" key="1">
    <citation type="submission" date="2021-01" db="EMBL/GenBank/DDBJ databases">
        <title>Whole genome shotgun sequence of Planobispora rosea NBRC 15558.</title>
        <authorList>
            <person name="Komaki H."/>
            <person name="Tamura T."/>
        </authorList>
    </citation>
    <scope>NUCLEOTIDE SEQUENCE</scope>
    <source>
        <strain evidence="8">NBRC 15558</strain>
    </source>
</reference>
<dbReference type="SUPFAM" id="SSF88946">
    <property type="entry name" value="Sigma2 domain of RNA polymerase sigma factors"/>
    <property type="match status" value="1"/>
</dbReference>
<evidence type="ECO:0000256" key="3">
    <source>
        <dbReference type="ARBA" id="ARBA00023082"/>
    </source>
</evidence>
<dbReference type="InterPro" id="IPR039425">
    <property type="entry name" value="RNA_pol_sigma-70-like"/>
</dbReference>
<dbReference type="NCBIfam" id="TIGR02937">
    <property type="entry name" value="sigma70-ECF"/>
    <property type="match status" value="1"/>
</dbReference>
<dbReference type="InterPro" id="IPR014284">
    <property type="entry name" value="RNA_pol_sigma-70_dom"/>
</dbReference>
<dbReference type="InterPro" id="IPR013324">
    <property type="entry name" value="RNA_pol_sigma_r3/r4-like"/>
</dbReference>
<comment type="similarity">
    <text evidence="1">Belongs to the sigma-70 factor family. ECF subfamily.</text>
</comment>
<accession>A0A8J3RYN4</accession>
<dbReference type="PANTHER" id="PTHR43133:SF8">
    <property type="entry name" value="RNA POLYMERASE SIGMA FACTOR HI_1459-RELATED"/>
    <property type="match status" value="1"/>
</dbReference>
<keyword evidence="9" id="KW-1185">Reference proteome</keyword>
<dbReference type="Pfam" id="PF08281">
    <property type="entry name" value="Sigma70_r4_2"/>
    <property type="match status" value="1"/>
</dbReference>
<dbReference type="InterPro" id="IPR007627">
    <property type="entry name" value="RNA_pol_sigma70_r2"/>
</dbReference>
<keyword evidence="3" id="KW-0731">Sigma factor</keyword>
<dbReference type="AlphaFoldDB" id="A0A8J3RYN4"/>
<keyword evidence="5" id="KW-0804">Transcription</keyword>
<dbReference type="InterPro" id="IPR013249">
    <property type="entry name" value="RNA_pol_sigma70_r4_t2"/>
</dbReference>
<keyword evidence="4" id="KW-0238">DNA-binding</keyword>
<dbReference type="Gene3D" id="1.10.10.10">
    <property type="entry name" value="Winged helix-like DNA-binding domain superfamily/Winged helix DNA-binding domain"/>
    <property type="match status" value="1"/>
</dbReference>
<comment type="caution">
    <text evidence="8">The sequence shown here is derived from an EMBL/GenBank/DDBJ whole genome shotgun (WGS) entry which is preliminary data.</text>
</comment>
<dbReference type="OrthoDB" id="4184921at2"/>
<keyword evidence="8" id="KW-0240">DNA-directed RNA polymerase</keyword>
<dbReference type="PANTHER" id="PTHR43133">
    <property type="entry name" value="RNA POLYMERASE ECF-TYPE SIGMA FACTO"/>
    <property type="match status" value="1"/>
</dbReference>
<organism evidence="8 9">
    <name type="scientific">Planobispora rosea</name>
    <dbReference type="NCBI Taxonomy" id="35762"/>
    <lineage>
        <taxon>Bacteria</taxon>
        <taxon>Bacillati</taxon>
        <taxon>Actinomycetota</taxon>
        <taxon>Actinomycetes</taxon>
        <taxon>Streptosporangiales</taxon>
        <taxon>Streptosporangiaceae</taxon>
        <taxon>Planobispora</taxon>
    </lineage>
</organism>
<evidence type="ECO:0000259" key="7">
    <source>
        <dbReference type="Pfam" id="PF08281"/>
    </source>
</evidence>
<proteinExistence type="inferred from homology"/>
<evidence type="ECO:0000256" key="4">
    <source>
        <dbReference type="ARBA" id="ARBA00023125"/>
    </source>
</evidence>
<dbReference type="RefSeq" id="WP_141703865.1">
    <property type="nucleotide sequence ID" value="NZ_BMQP01000002.1"/>
</dbReference>